<gene>
    <name evidence="3" type="ORF">IHE55_21055</name>
</gene>
<proteinExistence type="predicted"/>
<evidence type="ECO:0000259" key="1">
    <source>
        <dbReference type="Pfam" id="PF07179"/>
    </source>
</evidence>
<dbReference type="Pfam" id="PF07179">
    <property type="entry name" value="SseB"/>
    <property type="match status" value="1"/>
</dbReference>
<feature type="domain" description="SseB protein N-terminal" evidence="1">
    <location>
        <begin position="8"/>
        <end position="107"/>
    </location>
</feature>
<organism evidence="3 4">
    <name type="scientific">Streptomyces pactum</name>
    <dbReference type="NCBI Taxonomy" id="68249"/>
    <lineage>
        <taxon>Bacteria</taxon>
        <taxon>Bacillati</taxon>
        <taxon>Actinomycetota</taxon>
        <taxon>Actinomycetes</taxon>
        <taxon>Kitasatosporales</taxon>
        <taxon>Streptomycetaceae</taxon>
        <taxon>Streptomyces</taxon>
    </lineage>
</organism>
<evidence type="ECO:0000259" key="2">
    <source>
        <dbReference type="Pfam" id="PF14581"/>
    </source>
</evidence>
<feature type="domain" description="SseB protein C-terminal" evidence="2">
    <location>
        <begin position="132"/>
        <end position="241"/>
    </location>
</feature>
<dbReference type="Proteomes" id="UP000807371">
    <property type="component" value="Unassembled WGS sequence"/>
</dbReference>
<evidence type="ECO:0000313" key="3">
    <source>
        <dbReference type="EMBL" id="MBH5337117.1"/>
    </source>
</evidence>
<reference evidence="3 4" key="1">
    <citation type="submission" date="2020-09" db="EMBL/GenBank/DDBJ databases">
        <title>Biosynthesis of the nuclear factor of activated T cells inhibitor NFAT-133 and its congeners in Streptomyces pactum.</title>
        <authorList>
            <person name="Zhou W."/>
            <person name="Posri P."/>
            <person name="Abugrain M.E."/>
            <person name="Weisberg A.J."/>
            <person name="Chang J.H."/>
            <person name="Mahmud T."/>
        </authorList>
    </citation>
    <scope>NUCLEOTIDE SEQUENCE [LARGE SCALE GENOMIC DNA]</scope>
    <source>
        <strain evidence="3 4">ATCC 27456</strain>
    </source>
</reference>
<comment type="caution">
    <text evidence="3">The sequence shown here is derived from an EMBL/GenBank/DDBJ whole genome shotgun (WGS) entry which is preliminary data.</text>
</comment>
<evidence type="ECO:0000313" key="4">
    <source>
        <dbReference type="Proteomes" id="UP000807371"/>
    </source>
</evidence>
<sequence length="243" mass="25204">MLAASVGVPGAGARIAEVLGRSPVWIPLPRGGGPDSPDLDLPALEIDGAAYVPVFSSEQQLRLVVGDQMSFAVAPAVEFARGLPPQLGIAVNPGGSVGAPLPPPAVAELCRAGRSGPAGETLADGSLPAGPTGGRVRLFEPDWKQEPVDFLAAASLELAKVPGVRSARRALASVEGDPPALFVGVRLDEPTPESQALVLDALGRAMGTAPVPWPVQLVLLDIADDLVADWILDRVRPFYDRDR</sequence>
<dbReference type="InterPro" id="IPR027945">
    <property type="entry name" value="SseB_C"/>
</dbReference>
<name>A0ABS0NPJ0_9ACTN</name>
<dbReference type="InterPro" id="IPR009839">
    <property type="entry name" value="SseB_N"/>
</dbReference>
<dbReference type="Pfam" id="PF14581">
    <property type="entry name" value="SseB_C"/>
    <property type="match status" value="1"/>
</dbReference>
<protein>
    <submittedName>
        <fullName evidence="3">Enhanced serine sensitivity protein SseB</fullName>
    </submittedName>
</protein>
<keyword evidence="4" id="KW-1185">Reference proteome</keyword>
<accession>A0ABS0NPJ0</accession>
<dbReference type="EMBL" id="JACYXC010000001">
    <property type="protein sequence ID" value="MBH5337117.1"/>
    <property type="molecule type" value="Genomic_DNA"/>
</dbReference>